<feature type="binding site" evidence="13">
    <location>
        <begin position="624"/>
        <end position="626"/>
    </location>
    <ligand>
        <name>NADP(+)</name>
        <dbReference type="ChEBI" id="CHEBI:58349"/>
    </ligand>
</feature>
<evidence type="ECO:0000256" key="7">
    <source>
        <dbReference type="ARBA" id="ARBA00023554"/>
    </source>
</evidence>
<reference evidence="14 15" key="1">
    <citation type="submission" date="2017-10" db="EMBL/GenBank/DDBJ databases">
        <title>Sequencing the genomes of 1000 actinobacteria strains.</title>
        <authorList>
            <person name="Klenk H.-P."/>
        </authorList>
    </citation>
    <scope>NUCLEOTIDE SEQUENCE [LARGE SCALE GENOMIC DNA]</scope>
    <source>
        <strain evidence="14 15">DSM 21798</strain>
    </source>
</reference>
<feature type="binding site" evidence="13">
    <location>
        <position position="673"/>
    </location>
    <ligand>
        <name>NADP(+)</name>
        <dbReference type="ChEBI" id="CHEBI:58349"/>
    </ligand>
</feature>
<dbReference type="Proteomes" id="UP000221369">
    <property type="component" value="Unassembled WGS sequence"/>
</dbReference>
<keyword evidence="2 9" id="KW-0816">Tricarboxylic acid cycle</keyword>
<evidence type="ECO:0000256" key="10">
    <source>
        <dbReference type="PIRSR" id="PIRSR009407-1"/>
    </source>
</evidence>
<keyword evidence="15" id="KW-1185">Reference proteome</keyword>
<keyword evidence="5 9" id="KW-0521">NADP</keyword>
<evidence type="ECO:0000256" key="3">
    <source>
        <dbReference type="ARBA" id="ARBA00022723"/>
    </source>
</evidence>
<feature type="site" description="Critical for catalysis" evidence="10">
    <location>
        <position position="444"/>
    </location>
</feature>
<feature type="binding site" evidence="13">
    <location>
        <begin position="608"/>
        <end position="609"/>
    </location>
    <ligand>
        <name>NADP(+)</name>
        <dbReference type="ChEBI" id="CHEBI:58349"/>
    </ligand>
</feature>
<evidence type="ECO:0000256" key="5">
    <source>
        <dbReference type="ARBA" id="ARBA00022857"/>
    </source>
</evidence>
<keyword evidence="1 9" id="KW-0329">Glyoxylate bypass</keyword>
<dbReference type="InterPro" id="IPR004436">
    <property type="entry name" value="Isocitrate_DH_NADP_mono"/>
</dbReference>
<feature type="binding site" evidence="13">
    <location>
        <position position="613"/>
    </location>
    <ligand>
        <name>NADP(+)</name>
        <dbReference type="ChEBI" id="CHEBI:58349"/>
    </ligand>
</feature>
<comment type="catalytic activity">
    <reaction evidence="7 9">
        <text>D-threo-isocitrate + NADP(+) = 2-oxoglutarate + CO2 + NADPH</text>
        <dbReference type="Rhea" id="RHEA:19629"/>
        <dbReference type="ChEBI" id="CHEBI:15562"/>
        <dbReference type="ChEBI" id="CHEBI:16526"/>
        <dbReference type="ChEBI" id="CHEBI:16810"/>
        <dbReference type="ChEBI" id="CHEBI:57783"/>
        <dbReference type="ChEBI" id="CHEBI:58349"/>
        <dbReference type="EC" id="1.1.1.42"/>
    </reaction>
</comment>
<comment type="caution">
    <text evidence="14">The sequence shown here is derived from an EMBL/GenBank/DDBJ whole genome shotgun (WGS) entry which is preliminary data.</text>
</comment>
<dbReference type="Pfam" id="PF03971">
    <property type="entry name" value="IDH"/>
    <property type="match status" value="1"/>
</dbReference>
<name>A0A2A9DSE4_9MICO</name>
<comment type="cofactor">
    <cofactor evidence="12">
        <name>Mg(2+)</name>
        <dbReference type="ChEBI" id="CHEBI:18420"/>
    </cofactor>
    <cofactor evidence="12">
        <name>Mn(2+)</name>
        <dbReference type="ChEBI" id="CHEBI:29035"/>
    </cofactor>
    <text evidence="12">Binds 1 Mg(2+) or Mn(2+) ion per subunit.</text>
</comment>
<evidence type="ECO:0000256" key="4">
    <source>
        <dbReference type="ARBA" id="ARBA00022842"/>
    </source>
</evidence>
<sequence>MSGSFVVVPRADPAADLTSQRLRKRTSMATIIYTHTDEAPMLATHSFLPVVQAFASKAGVEVETRDISLAGRVIAAFSDLLPEAQREADALAELGALAKTPEANIIKLPNISASVPQLKAVVAELQAQGVALPDYPDEPSTDDERDIRARYDSVKGSAVNPVLREGNSDRRAPRSVKEYARKHPHSMGEWSADSKTDVVTMDSGDFRHNEKSVTLATDDVLQIRLVTSDGVTVLKDGLDVLEGEIVDATFMSAKALDAFLAEQVERAKREDVLFSAHLKATMMKVSDPIIFGHVVRAVLPAVFERYGEQLAAAGLTPDNGLGGILSGLDALPADVADGVRAAVDEGFANAPQIAMVNSDKGITNLHVPSDVIIDASMPAMIRGGGIMWDAAGNPAETLAVIPDSSYAGVYKAVVDDCKANGAFDPTTMGSVPNVGLMAQKAEEYGSHDKTFLISAAGSVEVVNQAGDVLLQHDVEPGDIWRACQTKDVPVRDWVRLAVERARLSDTPAVFWLDETRAHDAELIAKVNDELPKHDTDGLDIRILSPIEATKLSIDRIREGKDTISVTGNVLRDYNTDLFPILELGTSAKMLSVVPLLAGGGLFETGAGGSAPKHVQQLVEENHLRWDSLGEFMALAESFRHLARARDNRRAAVLGETLDAATATFLNENKSPSRRAGERDNRGSHFWLARYWAEELAKQTDDAPLAEALQPIAEKFEAQSDQIEQELIEVQGSPVELGGYYRPDEAKADAVMRPSATLNSILNTLHD</sequence>
<feature type="binding site" evidence="12">
    <location>
        <position position="374"/>
    </location>
    <ligand>
        <name>Mg(2+)</name>
        <dbReference type="ChEBI" id="CHEBI:18420"/>
    </ligand>
</feature>
<dbReference type="GO" id="GO:0046872">
    <property type="term" value="F:metal ion binding"/>
    <property type="evidence" value="ECO:0007669"/>
    <property type="project" value="UniProtKB-KW"/>
</dbReference>
<dbReference type="PANTHER" id="PTHR36999:SF1">
    <property type="entry name" value="ISOCITRATE DEHYDROGENASE (NADP(+))"/>
    <property type="match status" value="1"/>
</dbReference>
<evidence type="ECO:0000256" key="11">
    <source>
        <dbReference type="PIRSR" id="PIRSR009407-2"/>
    </source>
</evidence>
<evidence type="ECO:0000256" key="2">
    <source>
        <dbReference type="ARBA" id="ARBA00022532"/>
    </source>
</evidence>
<feature type="site" description="Critical for catalysis" evidence="10">
    <location>
        <position position="279"/>
    </location>
</feature>
<organism evidence="14 15">
    <name type="scientific">Paramicrobacterium agarici</name>
    <dbReference type="NCBI Taxonomy" id="630514"/>
    <lineage>
        <taxon>Bacteria</taxon>
        <taxon>Bacillati</taxon>
        <taxon>Actinomycetota</taxon>
        <taxon>Actinomycetes</taxon>
        <taxon>Micrococcales</taxon>
        <taxon>Microbacteriaceae</taxon>
        <taxon>Paramicrobacterium</taxon>
    </lineage>
</organism>
<protein>
    <recommendedName>
        <fullName evidence="9">Isocitrate dehydrogenase [NADP]</fullName>
        <ecNumber evidence="9">1.1.1.42</ecNumber>
    </recommendedName>
    <alternativeName>
        <fullName evidence="9">Oxalosuccinate decarboxylase</fullName>
    </alternativeName>
</protein>
<evidence type="ECO:0000313" key="15">
    <source>
        <dbReference type="Proteomes" id="UP000221369"/>
    </source>
</evidence>
<dbReference type="GO" id="GO:0004450">
    <property type="term" value="F:isocitrate dehydrogenase (NADP+) activity"/>
    <property type="evidence" value="ECO:0007669"/>
    <property type="project" value="UniProtKB-EC"/>
</dbReference>
<proteinExistence type="inferred from homology"/>
<keyword evidence="4 12" id="KW-0460">Magnesium</keyword>
<dbReference type="GO" id="GO:0006097">
    <property type="term" value="P:glyoxylate cycle"/>
    <property type="evidence" value="ECO:0007669"/>
    <property type="project" value="UniProtKB-KW"/>
</dbReference>
<feature type="binding site" evidence="13">
    <location>
        <position position="160"/>
    </location>
    <ligand>
        <name>NADP(+)</name>
        <dbReference type="ChEBI" id="CHEBI:58349"/>
    </ligand>
</feature>
<dbReference type="GO" id="GO:0006099">
    <property type="term" value="P:tricarboxylic acid cycle"/>
    <property type="evidence" value="ECO:0007669"/>
    <property type="project" value="UniProtKB-KW"/>
</dbReference>
<feature type="binding site" evidence="11">
    <location>
        <begin position="157"/>
        <end position="164"/>
    </location>
    <ligand>
        <name>substrate</name>
    </ligand>
</feature>
<keyword evidence="6 9" id="KW-0560">Oxidoreductase</keyword>
<evidence type="ECO:0000256" key="1">
    <source>
        <dbReference type="ARBA" id="ARBA00022435"/>
    </source>
</evidence>
<evidence type="ECO:0000256" key="12">
    <source>
        <dbReference type="PIRSR" id="PIRSR009407-3"/>
    </source>
</evidence>
<dbReference type="SUPFAM" id="SSF53659">
    <property type="entry name" value="Isocitrate/Isopropylmalate dehydrogenase-like"/>
    <property type="match status" value="1"/>
</dbReference>
<evidence type="ECO:0000256" key="6">
    <source>
        <dbReference type="ARBA" id="ARBA00023002"/>
    </source>
</evidence>
<dbReference type="PANTHER" id="PTHR36999">
    <property type="entry name" value="ISOCITRATE DEHYDROGENASE [NADP]"/>
    <property type="match status" value="1"/>
</dbReference>
<dbReference type="AlphaFoldDB" id="A0A2A9DSE4"/>
<evidence type="ECO:0000256" key="8">
    <source>
        <dbReference type="ARBA" id="ARBA00046318"/>
    </source>
</evidence>
<evidence type="ECO:0000313" key="14">
    <source>
        <dbReference type="EMBL" id="PFG29504.1"/>
    </source>
</evidence>
<evidence type="ECO:0000256" key="9">
    <source>
        <dbReference type="PIRNR" id="PIRNR009407"/>
    </source>
</evidence>
<dbReference type="EMBL" id="PDJE01000001">
    <property type="protein sequence ID" value="PFG29504.1"/>
    <property type="molecule type" value="Genomic_DNA"/>
</dbReference>
<keyword evidence="3 12" id="KW-0479">Metal-binding</keyword>
<dbReference type="NCBIfam" id="TIGR00178">
    <property type="entry name" value="monomer_idh"/>
    <property type="match status" value="1"/>
</dbReference>
<dbReference type="EC" id="1.1.1.42" evidence="9"/>
<gene>
    <name evidence="14" type="ORF">ATJ78_0410</name>
</gene>
<feature type="binding site" evidence="13">
    <location>
        <begin position="107"/>
        <end position="112"/>
    </location>
    <ligand>
        <name>NADP(+)</name>
        <dbReference type="ChEBI" id="CHEBI:58349"/>
    </ligand>
</feature>
<dbReference type="PIRSF" id="PIRSF009407">
    <property type="entry name" value="IDH_monmr"/>
    <property type="match status" value="1"/>
</dbReference>
<feature type="binding site" evidence="12">
    <location>
        <position position="576"/>
    </location>
    <ligand>
        <name>Mg(2+)</name>
        <dbReference type="ChEBI" id="CHEBI:18420"/>
    </ligand>
</feature>
<comment type="similarity">
    <text evidence="8 9">Belongs to the monomeric-type IDH family.</text>
</comment>
<feature type="binding site" evidence="12">
    <location>
        <position position="572"/>
    </location>
    <ligand>
        <name>Mg(2+)</name>
        <dbReference type="ChEBI" id="CHEBI:18420"/>
    </ligand>
</feature>
<accession>A0A2A9DSE4</accession>
<feature type="binding site" evidence="11">
    <location>
        <position position="170"/>
    </location>
    <ligand>
        <name>D-threo-isocitrate</name>
        <dbReference type="ChEBI" id="CHEBI:15562"/>
    </ligand>
</feature>
<evidence type="ECO:0000256" key="13">
    <source>
        <dbReference type="PIRSR" id="PIRSR009407-4"/>
    </source>
</evidence>
<feature type="binding site" evidence="11">
    <location>
        <position position="571"/>
    </location>
    <ligand>
        <name>D-threo-isocitrate</name>
        <dbReference type="ChEBI" id="CHEBI:15562"/>
    </ligand>
</feature>